<protein>
    <submittedName>
        <fullName evidence="1">Uncharacterized protein</fullName>
    </submittedName>
</protein>
<keyword evidence="2" id="KW-1185">Reference proteome</keyword>
<comment type="caution">
    <text evidence="1">The sequence shown here is derived from an EMBL/GenBank/DDBJ whole genome shotgun (WGS) entry which is preliminary data.</text>
</comment>
<proteinExistence type="predicted"/>
<reference evidence="1" key="1">
    <citation type="submission" date="2021-10" db="EMBL/GenBank/DDBJ databases">
        <authorList>
            <person name="Criscuolo A."/>
        </authorList>
    </citation>
    <scope>NUCLEOTIDE SEQUENCE</scope>
    <source>
        <strain evidence="1">CIP111885</strain>
    </source>
</reference>
<gene>
    <name evidence="1" type="ORF">NEOCIP111885_04391</name>
</gene>
<sequence>MNKFMAIIGVLVCLGVAFYYDASTDSLTKEFRSSILYTPDEIEAVTVPDENEVETEIDQTETIIPTFEYILESTEEVDGYLVETYREFEFYKDVNGNLIKKVPTSHFDFIRYKK</sequence>
<dbReference type="EMBL" id="CAKJTG010000043">
    <property type="protein sequence ID" value="CAG9610616.1"/>
    <property type="molecule type" value="Genomic_DNA"/>
</dbReference>
<name>A0A9C7GDX5_9BACI</name>
<evidence type="ECO:0000313" key="1">
    <source>
        <dbReference type="EMBL" id="CAG9610616.1"/>
    </source>
</evidence>
<accession>A0A9C7GDX5</accession>
<dbReference type="RefSeq" id="WP_230498977.1">
    <property type="nucleotide sequence ID" value="NZ_CAKJTG010000043.1"/>
</dbReference>
<evidence type="ECO:0000313" key="2">
    <source>
        <dbReference type="Proteomes" id="UP000789845"/>
    </source>
</evidence>
<dbReference type="Proteomes" id="UP000789845">
    <property type="component" value="Unassembled WGS sequence"/>
</dbReference>
<dbReference type="AlphaFoldDB" id="A0A9C7GDX5"/>
<organism evidence="1 2">
    <name type="scientific">Pseudoneobacillus rhizosphaerae</name>
    <dbReference type="NCBI Taxonomy" id="2880968"/>
    <lineage>
        <taxon>Bacteria</taxon>
        <taxon>Bacillati</taxon>
        <taxon>Bacillota</taxon>
        <taxon>Bacilli</taxon>
        <taxon>Bacillales</taxon>
        <taxon>Bacillaceae</taxon>
        <taxon>Pseudoneobacillus</taxon>
    </lineage>
</organism>